<dbReference type="InterPro" id="IPR041899">
    <property type="entry name" value="MAGE_WH2"/>
</dbReference>
<feature type="compositionally biased region" description="Basic residues" evidence="1">
    <location>
        <begin position="34"/>
        <end position="44"/>
    </location>
</feature>
<organism evidence="3">
    <name type="scientific">Hirondellea gigas</name>
    <dbReference type="NCBI Taxonomy" id="1518452"/>
    <lineage>
        <taxon>Eukaryota</taxon>
        <taxon>Metazoa</taxon>
        <taxon>Ecdysozoa</taxon>
        <taxon>Arthropoda</taxon>
        <taxon>Crustacea</taxon>
        <taxon>Multicrustacea</taxon>
        <taxon>Malacostraca</taxon>
        <taxon>Eumalacostraca</taxon>
        <taxon>Peracarida</taxon>
        <taxon>Amphipoda</taxon>
        <taxon>Amphilochidea</taxon>
        <taxon>Lysianassida</taxon>
        <taxon>Lysianassidira</taxon>
        <taxon>Lysianassoidea</taxon>
        <taxon>Lysianassidae</taxon>
        <taxon>Hirondellea</taxon>
    </lineage>
</organism>
<dbReference type="PANTHER" id="PTHR11736:SF14">
    <property type="entry name" value="NSE3 HOMOLOG, SMC5-SMC6 COMPLEX COMPONENT"/>
    <property type="match status" value="1"/>
</dbReference>
<dbReference type="Gene3D" id="1.10.10.1200">
    <property type="entry name" value="MAGE homology domain, winged helix WH1 motif"/>
    <property type="match status" value="1"/>
</dbReference>
<protein>
    <submittedName>
        <fullName evidence="3">Non-structural maintenance of chromosomes element 3 homolog</fullName>
    </submittedName>
</protein>
<dbReference type="EMBL" id="IACF01003925">
    <property type="protein sequence ID" value="LAB69529.1"/>
    <property type="molecule type" value="mRNA"/>
</dbReference>
<dbReference type="FunFam" id="1.10.10.1210:FF:000001">
    <property type="entry name" value="melanoma-associated antigen D1"/>
    <property type="match status" value="1"/>
</dbReference>
<proteinExistence type="evidence at transcript level"/>
<evidence type="ECO:0000313" key="3">
    <source>
        <dbReference type="EMBL" id="LAB69529.1"/>
    </source>
</evidence>
<feature type="compositionally biased region" description="Low complexity" evidence="1">
    <location>
        <begin position="47"/>
        <end position="58"/>
    </location>
</feature>
<accession>A0A2P2I690</accession>
<dbReference type="Gene3D" id="1.10.10.1210">
    <property type="entry name" value="MAGE homology domain, winged helix WH2 motif"/>
    <property type="match status" value="1"/>
</dbReference>
<dbReference type="GO" id="GO:0005634">
    <property type="term" value="C:nucleus"/>
    <property type="evidence" value="ECO:0007669"/>
    <property type="project" value="TreeGrafter"/>
</dbReference>
<feature type="domain" description="MAGE" evidence="2">
    <location>
        <begin position="81"/>
        <end position="293"/>
    </location>
</feature>
<dbReference type="InterPro" id="IPR041898">
    <property type="entry name" value="MAGE_WH1"/>
</dbReference>
<dbReference type="PROSITE" id="PS50838">
    <property type="entry name" value="MAGE"/>
    <property type="match status" value="1"/>
</dbReference>
<dbReference type="PANTHER" id="PTHR11736">
    <property type="entry name" value="MELANOMA-ASSOCIATED ANTIGEN MAGE ANTIGEN"/>
    <property type="match status" value="1"/>
</dbReference>
<feature type="compositionally biased region" description="Polar residues" evidence="1">
    <location>
        <begin position="59"/>
        <end position="71"/>
    </location>
</feature>
<feature type="region of interest" description="Disordered" evidence="1">
    <location>
        <begin position="1"/>
        <end position="71"/>
    </location>
</feature>
<dbReference type="AlphaFoldDB" id="A0A2P2I690"/>
<reference evidence="3" key="1">
    <citation type="journal article" date="2018" name="Biosci. Biotechnol. Biochem.">
        <title>Polysaccharide hydrolase of the hadal zone amphipods Hirondellea gigas.</title>
        <authorList>
            <person name="Kobayashi H."/>
            <person name="Nagahama T."/>
            <person name="Arai W."/>
            <person name="Sasagawa Y."/>
            <person name="Umeda M."/>
            <person name="Hayashi T."/>
            <person name="Nikaido I."/>
            <person name="Watanabe H."/>
            <person name="Oguri K."/>
            <person name="Kitazato H."/>
            <person name="Fujioka K."/>
            <person name="Kido Y."/>
            <person name="Takami H."/>
        </authorList>
    </citation>
    <scope>NUCLEOTIDE SEQUENCE</scope>
    <source>
        <tissue evidence="3">Whole body</tissue>
    </source>
</reference>
<evidence type="ECO:0000259" key="2">
    <source>
        <dbReference type="PROSITE" id="PS50838"/>
    </source>
</evidence>
<dbReference type="SMART" id="SM01373">
    <property type="entry name" value="MAGE"/>
    <property type="match status" value="1"/>
</dbReference>
<dbReference type="InterPro" id="IPR037445">
    <property type="entry name" value="MAGE"/>
</dbReference>
<feature type="compositionally biased region" description="Low complexity" evidence="1">
    <location>
        <begin position="315"/>
        <end position="324"/>
    </location>
</feature>
<dbReference type="Pfam" id="PF01454">
    <property type="entry name" value="MAGE"/>
    <property type="match status" value="1"/>
</dbReference>
<dbReference type="InterPro" id="IPR002190">
    <property type="entry name" value="MHD_dom"/>
</dbReference>
<sequence>MSQRRRVMEGSSSSSSPSSEESSSEEEYVPSSKTARHNKSKPHTSRQQQPAALQQSQADNAGNSGGSQMSTQCSELSEEEFSRCASLVANYFIVAECKKVPVKRADLGKVVGKQHTRRLPPIIEEASKMLQEIYGYRIEELQQKKNCFLLVNCISPAINNVNGSLAIINGAESSEEADEDREIVDMSQHEPGDEKQGLLYLLLTVVFMMGGVMEEVTLYSFLKCLGIYVESRDPHPVYGNCKKLLEEFIKQCYLEVEVMKDMEPPSRQYSWGERANLQLCKKTLLEFFCKMYGGGMRPESWVDHWNKIVGTPPASNGSSSIGSSVEEIMEVDDEPAPQLRRKKQK</sequence>
<feature type="compositionally biased region" description="Low complexity" evidence="1">
    <location>
        <begin position="11"/>
        <end position="21"/>
    </location>
</feature>
<evidence type="ECO:0000256" key="1">
    <source>
        <dbReference type="SAM" id="MobiDB-lite"/>
    </source>
</evidence>
<feature type="region of interest" description="Disordered" evidence="1">
    <location>
        <begin position="313"/>
        <end position="345"/>
    </location>
</feature>
<name>A0A2P2I690_9CRUS</name>